<keyword evidence="4" id="KW-0614">Plasmid</keyword>
<evidence type="ECO:0000313" key="5">
    <source>
        <dbReference type="Proteomes" id="UP000019591"/>
    </source>
</evidence>
<sequence>MKTRVLSLAFSIVFALAVLGGCSNQEQTQEPQNQAQENGQEQGANEAGESLEITLDELAKYNGKDGNPAYVAVDGIVYEVTEHPNWNEGMHGKVSAGQDISQMLKDAPHGYSKLEGLKAVGKIVE</sequence>
<accession>W8TA63</accession>
<keyword evidence="5" id="KW-1185">Reference proteome</keyword>
<feature type="region of interest" description="Disordered" evidence="1">
    <location>
        <begin position="24"/>
        <end position="49"/>
    </location>
</feature>
<dbReference type="SUPFAM" id="SSF55856">
    <property type="entry name" value="Cytochrome b5-like heme/steroid binding domain"/>
    <property type="match status" value="1"/>
</dbReference>
<feature type="compositionally biased region" description="Low complexity" evidence="1">
    <location>
        <begin position="24"/>
        <end position="48"/>
    </location>
</feature>
<dbReference type="KEGG" id="eac:EAL2_808p02850"/>
<geneLocation type="plasmid" evidence="4 5">
    <name>EAL2_808p</name>
</geneLocation>
<dbReference type="Pfam" id="PF00173">
    <property type="entry name" value="Cyt-b5"/>
    <property type="match status" value="1"/>
</dbReference>
<dbReference type="PATRIC" id="fig|1286171.3.peg.2461"/>
<dbReference type="PROSITE" id="PS51257">
    <property type="entry name" value="PROKAR_LIPOPROTEIN"/>
    <property type="match status" value="1"/>
</dbReference>
<evidence type="ECO:0000313" key="4">
    <source>
        <dbReference type="EMBL" id="AHM57790.1"/>
    </source>
</evidence>
<dbReference type="HOGENOM" id="CLU_2080637_0_0_9"/>
<dbReference type="AlphaFoldDB" id="W8TA63"/>
<organism evidence="4 5">
    <name type="scientific">Peptoclostridium acidaminophilum DSM 3953</name>
    <dbReference type="NCBI Taxonomy" id="1286171"/>
    <lineage>
        <taxon>Bacteria</taxon>
        <taxon>Bacillati</taxon>
        <taxon>Bacillota</taxon>
        <taxon>Clostridia</taxon>
        <taxon>Peptostreptococcales</taxon>
        <taxon>Peptoclostridiaceae</taxon>
        <taxon>Peptoclostridium</taxon>
    </lineage>
</organism>
<dbReference type="Gene3D" id="3.10.120.10">
    <property type="entry name" value="Cytochrome b5-like heme/steroid binding domain"/>
    <property type="match status" value="1"/>
</dbReference>
<evidence type="ECO:0000259" key="3">
    <source>
        <dbReference type="SMART" id="SM01117"/>
    </source>
</evidence>
<feature type="signal peptide" evidence="2">
    <location>
        <begin position="1"/>
        <end position="20"/>
    </location>
</feature>
<dbReference type="InterPro" id="IPR001199">
    <property type="entry name" value="Cyt_B5-like_heme/steroid-bd"/>
</dbReference>
<protein>
    <recommendedName>
        <fullName evidence="3">Cytochrome b5 heme-binding domain-containing protein</fullName>
    </recommendedName>
</protein>
<evidence type="ECO:0000256" key="1">
    <source>
        <dbReference type="SAM" id="MobiDB-lite"/>
    </source>
</evidence>
<feature type="chain" id="PRO_5038478694" description="Cytochrome b5 heme-binding domain-containing protein" evidence="2">
    <location>
        <begin position="21"/>
        <end position="125"/>
    </location>
</feature>
<name>W8TA63_PEPAC</name>
<dbReference type="eggNOG" id="COG4892">
    <property type="taxonomic scope" value="Bacteria"/>
</dbReference>
<reference evidence="4 5" key="1">
    <citation type="journal article" date="2014" name="Genome Announc.">
        <title>Complete Genome Sequence of Amino Acid-Utilizing Eubacterium acidaminophilum al-2 (DSM 3953).</title>
        <authorList>
            <person name="Poehlein A."/>
            <person name="Andreesen J.R."/>
            <person name="Daniel R."/>
        </authorList>
    </citation>
    <scope>NUCLEOTIDE SEQUENCE [LARGE SCALE GENOMIC DNA]</scope>
    <source>
        <strain evidence="4 5">DSM 3953</strain>
        <plasmid evidence="5">Plasmid EAL2_808p</plasmid>
    </source>
</reference>
<dbReference type="InterPro" id="IPR036400">
    <property type="entry name" value="Cyt_B5-like_heme/steroid_sf"/>
</dbReference>
<dbReference type="RefSeq" id="WP_025436664.1">
    <property type="nucleotide sequence ID" value="NZ_CP007453.1"/>
</dbReference>
<dbReference type="EMBL" id="CP007453">
    <property type="protein sequence ID" value="AHM57790.1"/>
    <property type="molecule type" value="Genomic_DNA"/>
</dbReference>
<evidence type="ECO:0000256" key="2">
    <source>
        <dbReference type="SAM" id="SignalP"/>
    </source>
</evidence>
<feature type="domain" description="Cytochrome b5 heme-binding" evidence="3">
    <location>
        <begin position="53"/>
        <end position="124"/>
    </location>
</feature>
<proteinExistence type="predicted"/>
<keyword evidence="2" id="KW-0732">Signal</keyword>
<gene>
    <name evidence="4" type="ORF">EAL2_808p02850</name>
</gene>
<dbReference type="OrthoDB" id="9785263at2"/>
<dbReference type="Proteomes" id="UP000019591">
    <property type="component" value="Plasmid EAL2_808p"/>
</dbReference>
<dbReference type="SMART" id="SM01117">
    <property type="entry name" value="Cyt-b5"/>
    <property type="match status" value="1"/>
</dbReference>